<evidence type="ECO:0000313" key="2">
    <source>
        <dbReference type="Proteomes" id="UP000249645"/>
    </source>
</evidence>
<reference evidence="1 2" key="1">
    <citation type="submission" date="2017-11" db="EMBL/GenBank/DDBJ databases">
        <title>Infants hospitalized years apart are colonized by the same room-sourced microbial strains.</title>
        <authorList>
            <person name="Brooks B."/>
            <person name="Olm M.R."/>
            <person name="Firek B.A."/>
            <person name="Baker R."/>
            <person name="Thomas B.C."/>
            <person name="Morowitz M.J."/>
            <person name="Banfield J.F."/>
        </authorList>
    </citation>
    <scope>NUCLEOTIDE SEQUENCE [LARGE SCALE GENOMIC DNA]</scope>
    <source>
        <strain evidence="1">S2_009_000_R2_76</strain>
    </source>
</reference>
<dbReference type="EMBL" id="QFOI01000424">
    <property type="protein sequence ID" value="PZP42592.1"/>
    <property type="molecule type" value="Genomic_DNA"/>
</dbReference>
<dbReference type="AlphaFoldDB" id="A0A2W5GGX2"/>
<proteinExistence type="predicted"/>
<feature type="non-terminal residue" evidence="1">
    <location>
        <position position="86"/>
    </location>
</feature>
<dbReference type="Proteomes" id="UP000249645">
    <property type="component" value="Unassembled WGS sequence"/>
</dbReference>
<comment type="caution">
    <text evidence="1">The sequence shown here is derived from an EMBL/GenBank/DDBJ whole genome shotgun (WGS) entry which is preliminary data.</text>
</comment>
<protein>
    <submittedName>
        <fullName evidence="1">Uncharacterized protein</fullName>
    </submittedName>
</protein>
<organism evidence="1 2">
    <name type="scientific">Pseudopedobacter saltans</name>
    <dbReference type="NCBI Taxonomy" id="151895"/>
    <lineage>
        <taxon>Bacteria</taxon>
        <taxon>Pseudomonadati</taxon>
        <taxon>Bacteroidota</taxon>
        <taxon>Sphingobacteriia</taxon>
        <taxon>Sphingobacteriales</taxon>
        <taxon>Sphingobacteriaceae</taxon>
        <taxon>Pseudopedobacter</taxon>
    </lineage>
</organism>
<name>A0A2W5GGX2_9SPHI</name>
<sequence length="86" mass="9203">MGRINIQRSNGNLNRVDPTDDACIVLISTGTAVDGKMALSEPKQIFDLDGLSELGITADNNACLYRDVVDFYGLAGEGAELNIMLV</sequence>
<accession>A0A2W5GGX2</accession>
<gene>
    <name evidence="1" type="ORF">DI598_16800</name>
</gene>
<evidence type="ECO:0000313" key="1">
    <source>
        <dbReference type="EMBL" id="PZP42592.1"/>
    </source>
</evidence>